<dbReference type="Gene3D" id="2.115.10.20">
    <property type="entry name" value="Glycosyl hydrolase domain, family 43"/>
    <property type="match status" value="1"/>
</dbReference>
<feature type="site" description="Important for catalytic activity, responsible for pKa modulation of the active site Glu and correct orientation of both the proton donor and substrate" evidence="8">
    <location>
        <position position="189"/>
    </location>
</feature>
<evidence type="ECO:0000256" key="4">
    <source>
        <dbReference type="ARBA" id="ARBA00023295"/>
    </source>
</evidence>
<feature type="binding site" evidence="7">
    <location>
        <begin position="186"/>
        <end position="189"/>
    </location>
    <ligand>
        <name>substrate</name>
    </ligand>
</feature>
<feature type="binding site" evidence="7">
    <location>
        <position position="73"/>
    </location>
    <ligand>
        <name>substrate</name>
    </ligand>
</feature>
<dbReference type="Pfam" id="PF04616">
    <property type="entry name" value="Glyco_hydro_43"/>
    <property type="match status" value="1"/>
</dbReference>
<keyword evidence="4 5" id="KW-0326">Glycosidase</keyword>
<accession>A0AAU8N6Q3</accession>
<sequence>MKKFSLWKRWVKSAAGSEELRSSDRLNHARSSRIPAKRRWALPVLLVLVLVLAGQSKALAAFWNLSGDIAVHDPTLIKEGNSWYTFSTGPGIQVLKSDNGTSWYRVPQIFLKEPSWWNSAVPGQKDLDVWAPDVQRYNGKVWLYYSISTFGSNRSAIGLASANSVGAGQWKDEGLVLQSTTSNNYNAIDPELVIDASGNPWLALGSFWSGLKIVKLDKNTMKPTGGISSIAARPNNGGAIEAPSIVYRNGYYYLFASIDSCCKGVNSTYKMVYGRSASITGPYVDKNGVNMMNGGGTVLDAGNVRWKGPGGQDVVNGNLIVRHAYDATDNGNPKLLINDLLWDANGWPTY</sequence>
<gene>
    <name evidence="9" type="ORF">ABXS70_20240</name>
</gene>
<evidence type="ECO:0000256" key="3">
    <source>
        <dbReference type="ARBA" id="ARBA00022801"/>
    </source>
</evidence>
<dbReference type="PIRSF" id="PIRSF026534">
    <property type="entry name" value="Endo_alpha-L-arabinosidase"/>
    <property type="match status" value="1"/>
</dbReference>
<evidence type="ECO:0000256" key="2">
    <source>
        <dbReference type="ARBA" id="ARBA00009865"/>
    </source>
</evidence>
<dbReference type="InterPro" id="IPR016840">
    <property type="entry name" value="Glyco_hydro_43_endo_a_Ara-ase"/>
</dbReference>
<evidence type="ECO:0000256" key="5">
    <source>
        <dbReference type="PIRNR" id="PIRNR026534"/>
    </source>
</evidence>
<dbReference type="EMBL" id="CP159992">
    <property type="protein sequence ID" value="XCP93523.1"/>
    <property type="molecule type" value="Genomic_DNA"/>
</dbReference>
<feature type="binding site" evidence="7">
    <location>
        <position position="151"/>
    </location>
    <ligand>
        <name>substrate</name>
    </ligand>
</feature>
<dbReference type="PANTHER" id="PTHR43301">
    <property type="entry name" value="ARABINAN ENDO-1,5-ALPHA-L-ARABINOSIDASE"/>
    <property type="match status" value="1"/>
</dbReference>
<evidence type="ECO:0000256" key="1">
    <source>
        <dbReference type="ARBA" id="ARBA00004834"/>
    </source>
</evidence>
<name>A0AAU8N6Q3_9BACL</name>
<evidence type="ECO:0000256" key="7">
    <source>
        <dbReference type="PIRSR" id="PIRSR026534-2"/>
    </source>
</evidence>
<keyword evidence="3 5" id="KW-0378">Hydrolase</keyword>
<evidence type="ECO:0000256" key="8">
    <source>
        <dbReference type="PIRSR" id="PIRSR606710-2"/>
    </source>
</evidence>
<dbReference type="InterPro" id="IPR050727">
    <property type="entry name" value="GH43_arabinanases"/>
</dbReference>
<protein>
    <recommendedName>
        <fullName evidence="5">Endo-alpha-(1-&gt;5)-L-arabinanase</fullName>
        <ecNumber evidence="5">3.2.1.99</ecNumber>
    </recommendedName>
</protein>
<feature type="active site" description="Proton donor" evidence="6">
    <location>
        <position position="241"/>
    </location>
</feature>
<dbReference type="CDD" id="cd18829">
    <property type="entry name" value="GH43_BsArb43A-like"/>
    <property type="match status" value="1"/>
</dbReference>
<comment type="catalytic activity">
    <reaction evidence="5">
        <text>Endohydrolysis of (1-&gt;5)-alpha-arabinofuranosidic linkages in (1-&gt;5)-arabinans.</text>
        <dbReference type="EC" id="3.2.1.99"/>
    </reaction>
</comment>
<feature type="binding site" evidence="7">
    <location>
        <begin position="206"/>
        <end position="208"/>
    </location>
    <ligand>
        <name>substrate</name>
    </ligand>
</feature>
<dbReference type="GO" id="GO:0046558">
    <property type="term" value="F:arabinan endo-1,5-alpha-L-arabinosidase activity"/>
    <property type="evidence" value="ECO:0007669"/>
    <property type="project" value="UniProtKB-EC"/>
</dbReference>
<reference evidence="9" key="1">
    <citation type="submission" date="2024-05" db="EMBL/GenBank/DDBJ databases">
        <title>Draft genome assemblies of 36 bacteria isolated from hibernating arctic ground squirrels.</title>
        <authorList>
            <person name="McKee H."/>
            <person name="Mullen L."/>
            <person name="Drown D.M."/>
            <person name="Duddleston K.N."/>
        </authorList>
    </citation>
    <scope>NUCLEOTIDE SEQUENCE</scope>
    <source>
        <strain evidence="9">AN1007</strain>
    </source>
</reference>
<comment type="similarity">
    <text evidence="2 5">Belongs to the glycosyl hydrolase 43 family.</text>
</comment>
<dbReference type="RefSeq" id="WP_366290367.1">
    <property type="nucleotide sequence ID" value="NZ_CP159992.1"/>
</dbReference>
<dbReference type="EC" id="3.2.1.99" evidence="5"/>
<comment type="pathway">
    <text evidence="1 5">Glycan metabolism; L-arabinan degradation.</text>
</comment>
<organism evidence="9">
    <name type="scientific">Paenibacillus sp. AN1007</name>
    <dbReference type="NCBI Taxonomy" id="3151385"/>
    <lineage>
        <taxon>Bacteria</taxon>
        <taxon>Bacillati</taxon>
        <taxon>Bacillota</taxon>
        <taxon>Bacilli</taxon>
        <taxon>Bacillales</taxon>
        <taxon>Paenibacillaceae</taxon>
        <taxon>Paenibacillus</taxon>
    </lineage>
</organism>
<evidence type="ECO:0000313" key="9">
    <source>
        <dbReference type="EMBL" id="XCP93523.1"/>
    </source>
</evidence>
<dbReference type="SUPFAM" id="SSF75005">
    <property type="entry name" value="Arabinanase/levansucrase/invertase"/>
    <property type="match status" value="1"/>
</dbReference>
<dbReference type="PANTHER" id="PTHR43301:SF3">
    <property type="entry name" value="ARABINAN ENDO-1,5-ALPHA-L-ARABINOSIDASE A-RELATED"/>
    <property type="match status" value="1"/>
</dbReference>
<dbReference type="GO" id="GO:0005975">
    <property type="term" value="P:carbohydrate metabolic process"/>
    <property type="evidence" value="ECO:0007669"/>
    <property type="project" value="InterPro"/>
</dbReference>
<dbReference type="AlphaFoldDB" id="A0AAU8N6Q3"/>
<proteinExistence type="inferred from homology"/>
<dbReference type="InterPro" id="IPR023296">
    <property type="entry name" value="Glyco_hydro_beta-prop_sf"/>
</dbReference>
<feature type="active site" description="Proton acceptor" evidence="6">
    <location>
        <position position="73"/>
    </location>
</feature>
<evidence type="ECO:0000256" key="6">
    <source>
        <dbReference type="PIRSR" id="PIRSR026534-1"/>
    </source>
</evidence>
<dbReference type="InterPro" id="IPR006710">
    <property type="entry name" value="Glyco_hydro_43"/>
</dbReference>